<dbReference type="NCBIfam" id="NF005451">
    <property type="entry name" value="PRK07044.1"/>
    <property type="match status" value="1"/>
</dbReference>
<comment type="similarity">
    <text evidence="1">Belongs to the aldolase class II family.</text>
</comment>
<protein>
    <submittedName>
        <fullName evidence="3">Class II aldolase/adducin family protein</fullName>
    </submittedName>
</protein>
<dbReference type="PANTHER" id="PTHR10672">
    <property type="entry name" value="ADDUCIN"/>
    <property type="match status" value="1"/>
</dbReference>
<dbReference type="PANTHER" id="PTHR10672:SF3">
    <property type="entry name" value="PROTEIN HU-LI TAI SHAO"/>
    <property type="match status" value="1"/>
</dbReference>
<dbReference type="InterPro" id="IPR001303">
    <property type="entry name" value="Aldolase_II/adducin_N"/>
</dbReference>
<keyword evidence="4" id="KW-1185">Reference proteome</keyword>
<gene>
    <name evidence="3" type="ORF">EOI86_07680</name>
</gene>
<sequence length="265" mass="29602">MSQSSPQRIDTVTTFAHTSPEEHERVARIQLAAAYRLVDYFGWTELIYGHLTYKLPGDESHFLINPYGLNYDEVTASNLVKIDLDGNIIGHSDHPVNYAGFVIHSAIHMAKSVNKCVMHTHTRAGMAVAGTQEGLQQISMMSTAFHDRIAYHDYEGVSLYLDERERLLANLGDKRAMILRNHGILTVGQSIPETFLRLYRLERACQIQVDAGSAGTMAVIPPEVSARSGRDMDAFSERETNEGVGAVEFAALMRKLDKIDTSYRD</sequence>
<evidence type="ECO:0000313" key="4">
    <source>
        <dbReference type="Proteomes" id="UP000287447"/>
    </source>
</evidence>
<dbReference type="InterPro" id="IPR036409">
    <property type="entry name" value="Aldolase_II/adducin_N_sf"/>
</dbReference>
<dbReference type="AlphaFoldDB" id="A0A3S2W7F6"/>
<dbReference type="Gene3D" id="3.40.225.10">
    <property type="entry name" value="Class II aldolase/adducin N-terminal domain"/>
    <property type="match status" value="1"/>
</dbReference>
<dbReference type="InterPro" id="IPR051017">
    <property type="entry name" value="Aldolase-II_Adducin_sf"/>
</dbReference>
<evidence type="ECO:0000259" key="2">
    <source>
        <dbReference type="SMART" id="SM01007"/>
    </source>
</evidence>
<proteinExistence type="inferred from homology"/>
<dbReference type="EMBL" id="SADE01000001">
    <property type="protein sequence ID" value="RVU39124.1"/>
    <property type="molecule type" value="Genomic_DNA"/>
</dbReference>
<dbReference type="GO" id="GO:0051015">
    <property type="term" value="F:actin filament binding"/>
    <property type="evidence" value="ECO:0007669"/>
    <property type="project" value="TreeGrafter"/>
</dbReference>
<dbReference type="RefSeq" id="WP_127764496.1">
    <property type="nucleotide sequence ID" value="NZ_SADE01000001.1"/>
</dbReference>
<dbReference type="Pfam" id="PF00596">
    <property type="entry name" value="Aldolase_II"/>
    <property type="match status" value="1"/>
</dbReference>
<name>A0A3S2W7F6_9PROT</name>
<dbReference type="OrthoDB" id="5291399at2"/>
<dbReference type="Proteomes" id="UP000287447">
    <property type="component" value="Unassembled WGS sequence"/>
</dbReference>
<evidence type="ECO:0000313" key="3">
    <source>
        <dbReference type="EMBL" id="RVU39124.1"/>
    </source>
</evidence>
<reference evidence="4" key="1">
    <citation type="submission" date="2019-01" db="EMBL/GenBank/DDBJ databases">
        <title>Gri0909 isolated from a small marine red alga.</title>
        <authorList>
            <person name="Kim J."/>
            <person name="Jeong S.E."/>
            <person name="Jeon C.O."/>
        </authorList>
    </citation>
    <scope>NUCLEOTIDE SEQUENCE [LARGE SCALE GENOMIC DNA]</scope>
    <source>
        <strain evidence="4">Gri0909</strain>
    </source>
</reference>
<dbReference type="SUPFAM" id="SSF53639">
    <property type="entry name" value="AraD/HMP-PK domain-like"/>
    <property type="match status" value="1"/>
</dbReference>
<accession>A0A3S2W7F6</accession>
<evidence type="ECO:0000256" key="1">
    <source>
        <dbReference type="ARBA" id="ARBA00037961"/>
    </source>
</evidence>
<dbReference type="GO" id="GO:0005856">
    <property type="term" value="C:cytoskeleton"/>
    <property type="evidence" value="ECO:0007669"/>
    <property type="project" value="TreeGrafter"/>
</dbReference>
<organism evidence="3 4">
    <name type="scientific">Hwanghaeella grinnelliae</name>
    <dbReference type="NCBI Taxonomy" id="2500179"/>
    <lineage>
        <taxon>Bacteria</taxon>
        <taxon>Pseudomonadati</taxon>
        <taxon>Pseudomonadota</taxon>
        <taxon>Alphaproteobacteria</taxon>
        <taxon>Rhodospirillales</taxon>
        <taxon>Rhodospirillaceae</taxon>
        <taxon>Hwanghaeella</taxon>
    </lineage>
</organism>
<feature type="domain" description="Class II aldolase/adducin N-terminal" evidence="2">
    <location>
        <begin position="29"/>
        <end position="209"/>
    </location>
</feature>
<comment type="caution">
    <text evidence="3">The sequence shown here is derived from an EMBL/GenBank/DDBJ whole genome shotgun (WGS) entry which is preliminary data.</text>
</comment>
<dbReference type="SMART" id="SM01007">
    <property type="entry name" value="Aldolase_II"/>
    <property type="match status" value="1"/>
</dbReference>